<dbReference type="InterPro" id="IPR004169">
    <property type="entry name" value="Spidertoxin"/>
</dbReference>
<comment type="caution">
    <text evidence="4">The sequence shown here is derived from an EMBL/GenBank/DDBJ whole genome shotgun (WGS) entry which is preliminary data.</text>
</comment>
<reference evidence="4 5" key="1">
    <citation type="journal article" date="2018" name="Nat. Ecol. Evol.">
        <title>Genomic signatures of mitonuclear coevolution across populations of Tigriopus californicus.</title>
        <authorList>
            <person name="Barreto F.S."/>
            <person name="Watson E.T."/>
            <person name="Lima T.G."/>
            <person name="Willett C.S."/>
            <person name="Edmands S."/>
            <person name="Li W."/>
            <person name="Burton R.S."/>
        </authorList>
    </citation>
    <scope>NUCLEOTIDE SEQUENCE [LARGE SCALE GENOMIC DNA]</scope>
    <source>
        <strain evidence="4 5">San Diego</strain>
    </source>
</reference>
<comment type="subcellular location">
    <subcellularLocation>
        <location evidence="1">Secreted</location>
    </subcellularLocation>
</comment>
<evidence type="ECO:0000256" key="1">
    <source>
        <dbReference type="ARBA" id="ARBA00004613"/>
    </source>
</evidence>
<gene>
    <name evidence="4" type="ORF">TCAL_06688</name>
</gene>
<dbReference type="Proteomes" id="UP000318571">
    <property type="component" value="Chromosome 3"/>
</dbReference>
<keyword evidence="5" id="KW-1185">Reference proteome</keyword>
<proteinExistence type="predicted"/>
<organism evidence="4 5">
    <name type="scientific">Tigriopus californicus</name>
    <name type="common">Marine copepod</name>
    <dbReference type="NCBI Taxonomy" id="6832"/>
    <lineage>
        <taxon>Eukaryota</taxon>
        <taxon>Metazoa</taxon>
        <taxon>Ecdysozoa</taxon>
        <taxon>Arthropoda</taxon>
        <taxon>Crustacea</taxon>
        <taxon>Multicrustacea</taxon>
        <taxon>Hexanauplia</taxon>
        <taxon>Copepoda</taxon>
        <taxon>Harpacticoida</taxon>
        <taxon>Harpacticidae</taxon>
        <taxon>Tigriopus</taxon>
    </lineage>
</organism>
<evidence type="ECO:0000256" key="3">
    <source>
        <dbReference type="ARBA" id="ARBA00023157"/>
    </source>
</evidence>
<dbReference type="SUPFAM" id="SSF57059">
    <property type="entry name" value="omega toxin-like"/>
    <property type="match status" value="1"/>
</dbReference>
<keyword evidence="2" id="KW-0964">Secreted</keyword>
<keyword evidence="3" id="KW-1015">Disulfide bond</keyword>
<accession>A0A553P5X7</accession>
<evidence type="ECO:0000313" key="4">
    <source>
        <dbReference type="EMBL" id="TRY73089.1"/>
    </source>
</evidence>
<dbReference type="OMA" id="HRRNDCC"/>
<evidence type="ECO:0000256" key="2">
    <source>
        <dbReference type="ARBA" id="ARBA00022525"/>
    </source>
</evidence>
<dbReference type="STRING" id="6832.A0A553P5X7"/>
<evidence type="ECO:0000313" key="5">
    <source>
        <dbReference type="Proteomes" id="UP000318571"/>
    </source>
</evidence>
<dbReference type="CDD" id="cd12960">
    <property type="entry name" value="Spider_toxin"/>
    <property type="match status" value="1"/>
</dbReference>
<dbReference type="AlphaFoldDB" id="A0A553P5X7"/>
<dbReference type="EMBL" id="VCGU01000007">
    <property type="protein sequence ID" value="TRY73089.1"/>
    <property type="molecule type" value="Genomic_DNA"/>
</dbReference>
<dbReference type="GO" id="GO:0008200">
    <property type="term" value="F:ion channel inhibitor activity"/>
    <property type="evidence" value="ECO:0007669"/>
    <property type="project" value="InterPro"/>
</dbReference>
<dbReference type="GO" id="GO:0005576">
    <property type="term" value="C:extracellular region"/>
    <property type="evidence" value="ECO:0007669"/>
    <property type="project" value="UniProtKB-SubCell"/>
</dbReference>
<sequence>MFPNEFVKRRLCIRPTMSCNLRPNSCCPSTTCRCNLWGQNCRCLRMGLFQRWG</sequence>
<name>A0A553P5X7_TIGCA</name>
<protein>
    <submittedName>
        <fullName evidence="4">Uncharacterized protein</fullName>
    </submittedName>
</protein>
<dbReference type="Pfam" id="PF02819">
    <property type="entry name" value="Toxin_9"/>
    <property type="match status" value="1"/>
</dbReference>